<reference evidence="2 3" key="1">
    <citation type="submission" date="2017-09" db="EMBL/GenBank/DDBJ databases">
        <title>Depth-based differentiation of microbial function through sediment-hosted aquifers and enrichment of novel symbionts in the deep terrestrial subsurface.</title>
        <authorList>
            <person name="Probst A.J."/>
            <person name="Ladd B."/>
            <person name="Jarett J.K."/>
            <person name="Geller-Mcgrath D.E."/>
            <person name="Sieber C.M."/>
            <person name="Emerson J.B."/>
            <person name="Anantharaman K."/>
            <person name="Thomas B.C."/>
            <person name="Malmstrom R."/>
            <person name="Stieglmeier M."/>
            <person name="Klingl A."/>
            <person name="Woyke T."/>
            <person name="Ryan C.M."/>
            <person name="Banfield J.F."/>
        </authorList>
    </citation>
    <scope>NUCLEOTIDE SEQUENCE [LARGE SCALE GENOMIC DNA]</scope>
    <source>
        <strain evidence="2">CG23_combo_of_CG06-09_8_20_14_all_38_19</strain>
    </source>
</reference>
<keyword evidence="1" id="KW-0812">Transmembrane</keyword>
<dbReference type="EMBL" id="PCRP01000072">
    <property type="protein sequence ID" value="PIP23197.1"/>
    <property type="molecule type" value="Genomic_DNA"/>
</dbReference>
<protein>
    <submittedName>
        <fullName evidence="2">Uncharacterized protein</fullName>
    </submittedName>
</protein>
<evidence type="ECO:0000256" key="1">
    <source>
        <dbReference type="SAM" id="Phobius"/>
    </source>
</evidence>
<feature type="transmembrane region" description="Helical" evidence="1">
    <location>
        <begin position="83"/>
        <end position="99"/>
    </location>
</feature>
<evidence type="ECO:0000313" key="2">
    <source>
        <dbReference type="EMBL" id="PIP23197.1"/>
    </source>
</evidence>
<gene>
    <name evidence="2" type="ORF">COX36_04585</name>
</gene>
<evidence type="ECO:0000313" key="3">
    <source>
        <dbReference type="Proteomes" id="UP000230273"/>
    </source>
</evidence>
<proteinExistence type="predicted"/>
<keyword evidence="1" id="KW-0472">Membrane</keyword>
<name>A0A2G9YVG4_9BACT</name>
<dbReference type="AlphaFoldDB" id="A0A2G9YVG4"/>
<keyword evidence="1" id="KW-1133">Transmembrane helix</keyword>
<sequence length="100" mass="11698">MAYNVISSEKFETRFSERSKEVLNSNVSENQGSPSEARRFLIRMLARIKVLRAKQGGSYIIADLQIFSISAIIFKIMQYCYNFLNYAFFAIILRIMHFLQ</sequence>
<dbReference type="Proteomes" id="UP000230273">
    <property type="component" value="Unassembled WGS sequence"/>
</dbReference>
<organism evidence="2 3">
    <name type="scientific">Candidatus Nealsonbacteria bacterium CG23_combo_of_CG06-09_8_20_14_all_38_19</name>
    <dbReference type="NCBI Taxonomy" id="1974721"/>
    <lineage>
        <taxon>Bacteria</taxon>
        <taxon>Candidatus Nealsoniibacteriota</taxon>
    </lineage>
</organism>
<accession>A0A2G9YVG4</accession>
<comment type="caution">
    <text evidence="2">The sequence shown here is derived from an EMBL/GenBank/DDBJ whole genome shotgun (WGS) entry which is preliminary data.</text>
</comment>